<sequence>MNNADDDMMMDGEDIPLLRRDPSSSVSMLRRGGGEGGQQFPESPRTIFDIEDPAEGAAAVQDVWKVDRLFHANFLLDNAVPRKLLDICATRTERKFMHMWYSTATCDPKVFKGSGVTPVGQMHYDPPRRTVLTEGPDLRQSQARSITINIRIRPATVSMLAYITTLVSRPWKIRTIYRDLSPLSLRPAFFYRLSFQCIRSEQDLVWKDVLVEANSP</sequence>
<dbReference type="EMBL" id="NHYD01001523">
    <property type="protein sequence ID" value="PPQ90868.1"/>
    <property type="molecule type" value="Genomic_DNA"/>
</dbReference>
<dbReference type="OrthoDB" id="3256954at2759"/>
<evidence type="ECO:0000256" key="2">
    <source>
        <dbReference type="ARBA" id="ARBA00023316"/>
    </source>
</evidence>
<reference evidence="5 6" key="1">
    <citation type="journal article" date="2018" name="Evol. Lett.">
        <title>Horizontal gene cluster transfer increased hallucinogenic mushroom diversity.</title>
        <authorList>
            <person name="Reynolds H.T."/>
            <person name="Vijayakumar V."/>
            <person name="Gluck-Thaler E."/>
            <person name="Korotkin H.B."/>
            <person name="Matheny P.B."/>
            <person name="Slot J.C."/>
        </authorList>
    </citation>
    <scope>NUCLEOTIDE SEQUENCE [LARGE SCALE GENOMIC DNA]</scope>
    <source>
        <strain evidence="5 6">2631</strain>
    </source>
</reference>
<accession>A0A409XJE6</accession>
<dbReference type="InParanoid" id="A0A409XJE6"/>
<evidence type="ECO:0000256" key="1">
    <source>
        <dbReference type="ARBA" id="ARBA00022989"/>
    </source>
</evidence>
<comment type="caution">
    <text evidence="5">The sequence shown here is derived from an EMBL/GenBank/DDBJ whole genome shotgun (WGS) entry which is preliminary data.</text>
</comment>
<feature type="domain" description="Chitin synthase N-terminal" evidence="4">
    <location>
        <begin position="68"/>
        <end position="117"/>
    </location>
</feature>
<gene>
    <name evidence="5" type="ORF">CVT25_007337</name>
</gene>
<keyword evidence="2" id="KW-0961">Cell wall biogenesis/degradation</keyword>
<protein>
    <recommendedName>
        <fullName evidence="4">Chitin synthase N-terminal domain-containing protein</fullName>
    </recommendedName>
</protein>
<keyword evidence="1" id="KW-0812">Transmembrane</keyword>
<evidence type="ECO:0000256" key="3">
    <source>
        <dbReference type="SAM" id="MobiDB-lite"/>
    </source>
</evidence>
<dbReference type="STRING" id="93625.A0A409XJE6"/>
<evidence type="ECO:0000313" key="5">
    <source>
        <dbReference type="EMBL" id="PPQ90868.1"/>
    </source>
</evidence>
<dbReference type="AlphaFoldDB" id="A0A409XJE6"/>
<dbReference type="GO" id="GO:0004100">
    <property type="term" value="F:chitin synthase activity"/>
    <property type="evidence" value="ECO:0007669"/>
    <property type="project" value="InterPro"/>
</dbReference>
<dbReference type="Pfam" id="PF08407">
    <property type="entry name" value="Chitin_synth_1N"/>
    <property type="match status" value="1"/>
</dbReference>
<keyword evidence="1" id="KW-1133">Transmembrane helix</keyword>
<dbReference type="GO" id="GO:0071555">
    <property type="term" value="P:cell wall organization"/>
    <property type="evidence" value="ECO:0007669"/>
    <property type="project" value="UniProtKB-KW"/>
</dbReference>
<organism evidence="5 6">
    <name type="scientific">Psilocybe cyanescens</name>
    <dbReference type="NCBI Taxonomy" id="93625"/>
    <lineage>
        <taxon>Eukaryota</taxon>
        <taxon>Fungi</taxon>
        <taxon>Dikarya</taxon>
        <taxon>Basidiomycota</taxon>
        <taxon>Agaricomycotina</taxon>
        <taxon>Agaricomycetes</taxon>
        <taxon>Agaricomycetidae</taxon>
        <taxon>Agaricales</taxon>
        <taxon>Agaricineae</taxon>
        <taxon>Strophariaceae</taxon>
        <taxon>Psilocybe</taxon>
    </lineage>
</organism>
<name>A0A409XJE6_PSICY</name>
<keyword evidence="6" id="KW-1185">Reference proteome</keyword>
<proteinExistence type="predicted"/>
<dbReference type="Proteomes" id="UP000283269">
    <property type="component" value="Unassembled WGS sequence"/>
</dbReference>
<evidence type="ECO:0000259" key="4">
    <source>
        <dbReference type="Pfam" id="PF08407"/>
    </source>
</evidence>
<feature type="region of interest" description="Disordered" evidence="3">
    <location>
        <begin position="1"/>
        <end position="44"/>
    </location>
</feature>
<keyword evidence="1" id="KW-0472">Membrane</keyword>
<evidence type="ECO:0000313" key="6">
    <source>
        <dbReference type="Proteomes" id="UP000283269"/>
    </source>
</evidence>
<dbReference type="InterPro" id="IPR013616">
    <property type="entry name" value="Chitin_synth_N"/>
</dbReference>
<feature type="compositionally biased region" description="Acidic residues" evidence="3">
    <location>
        <begin position="1"/>
        <end position="14"/>
    </location>
</feature>